<accession>A0A345Z3D9</accession>
<evidence type="ECO:0000313" key="3">
    <source>
        <dbReference type="Proteomes" id="UP000254792"/>
    </source>
</evidence>
<dbReference type="PANTHER" id="PTHR46832">
    <property type="entry name" value="5'-METHYLTHIOADENOSINE/S-ADENOSYLHOMOCYSTEINE NUCLEOSIDASE"/>
    <property type="match status" value="1"/>
</dbReference>
<evidence type="ECO:0000313" key="2">
    <source>
        <dbReference type="EMBL" id="AXK51118.1"/>
    </source>
</evidence>
<dbReference type="GO" id="GO:0008930">
    <property type="term" value="F:methylthioadenosine nucleosidase activity"/>
    <property type="evidence" value="ECO:0007669"/>
    <property type="project" value="TreeGrafter"/>
</dbReference>
<dbReference type="GO" id="GO:0019284">
    <property type="term" value="P:L-methionine salvage from S-adenosylmethionine"/>
    <property type="evidence" value="ECO:0007669"/>
    <property type="project" value="TreeGrafter"/>
</dbReference>
<keyword evidence="3" id="KW-1185">Reference proteome</keyword>
<dbReference type="Proteomes" id="UP000254792">
    <property type="component" value="Chromosome"/>
</dbReference>
<dbReference type="PANTHER" id="PTHR46832:SF1">
    <property type="entry name" value="5'-METHYLTHIOADENOSINE_S-ADENOSYLHOMOCYSTEINE NUCLEOSIDASE"/>
    <property type="match status" value="1"/>
</dbReference>
<dbReference type="AlphaFoldDB" id="A0A345Z3D9"/>
<gene>
    <name evidence="2" type="primary">fib</name>
    <name evidence="2" type="ORF">SALLE_v1c04440</name>
</gene>
<organism evidence="2 3">
    <name type="scientific">Spiroplasma alleghenense</name>
    <dbReference type="NCBI Taxonomy" id="216931"/>
    <lineage>
        <taxon>Bacteria</taxon>
        <taxon>Bacillati</taxon>
        <taxon>Mycoplasmatota</taxon>
        <taxon>Mollicutes</taxon>
        <taxon>Entomoplasmatales</taxon>
        <taxon>Spiroplasmataceae</taxon>
        <taxon>Spiroplasma</taxon>
    </lineage>
</organism>
<dbReference type="Pfam" id="PF01048">
    <property type="entry name" value="PNP_UDP_1"/>
    <property type="match status" value="1"/>
</dbReference>
<dbReference type="InterPro" id="IPR035994">
    <property type="entry name" value="Nucleoside_phosphorylase_sf"/>
</dbReference>
<dbReference type="GO" id="GO:0005829">
    <property type="term" value="C:cytosol"/>
    <property type="evidence" value="ECO:0007669"/>
    <property type="project" value="TreeGrafter"/>
</dbReference>
<reference evidence="2 3" key="1">
    <citation type="submission" date="2018-07" db="EMBL/GenBank/DDBJ databases">
        <title>Complete genome sequence of Spiroplasma alleghenense PLHS-1 (ATCC 51752).</title>
        <authorList>
            <person name="Chou L."/>
            <person name="Lee T.-Y."/>
            <person name="Tsai Y.-M."/>
            <person name="Kuo C.-H."/>
        </authorList>
    </citation>
    <scope>NUCLEOTIDE SEQUENCE [LARGE SCALE GENOMIC DNA]</scope>
    <source>
        <strain evidence="2 3">PLHS-1</strain>
    </source>
</reference>
<protein>
    <submittedName>
        <fullName evidence="2">Fibril protein</fullName>
    </submittedName>
</protein>
<dbReference type="EMBL" id="CP031376">
    <property type="protein sequence ID" value="AXK51118.1"/>
    <property type="molecule type" value="Genomic_DNA"/>
</dbReference>
<dbReference type="Gene3D" id="3.40.50.1580">
    <property type="entry name" value="Nucleoside phosphorylase domain"/>
    <property type="match status" value="1"/>
</dbReference>
<dbReference type="GO" id="GO:0008782">
    <property type="term" value="F:adenosylhomocysteine nucleosidase activity"/>
    <property type="evidence" value="ECO:0007669"/>
    <property type="project" value="TreeGrafter"/>
</dbReference>
<dbReference type="InterPro" id="IPR000845">
    <property type="entry name" value="Nucleoside_phosphorylase_d"/>
</dbReference>
<dbReference type="KEGG" id="salx:SALLE_v1c04440"/>
<evidence type="ECO:0000259" key="1">
    <source>
        <dbReference type="Pfam" id="PF01048"/>
    </source>
</evidence>
<proteinExistence type="predicted"/>
<sequence length="520" mass="59618">MRCKKIMIGIISTAYFTLKDRKDIKTIKKYWWRNMVIQILKYRGKTFIIATIGYGKANAAMAITYLMEEYKQLETVLNVDLALSTNDKFDTTDTVMSTKFIYRDADLTVFKDIKYGQIVHEPEAFQFDTELVQTVKNFKLGVSDGIIGTADMLIYNSKQFKEMVDKYGQTIDVIDTEAGALAQVAKKSTVNFLAMKIMYNNALSPWDNDPLHKFKIYETTNTLKFLLIRLLNLLSSKLVLDFSKNSLDELDIINDLFEIEHDAWVKRFSPAATQLLSGTGPSLMALDAKGLKPEAIDLVEVLKQKVEEEGPSKIILGEDEWKHAPKKWLKKIMFLENMHVNEDELLWNRSAKYDVKAEKIFTIEETAKAIAKTIADRSQDKSSYAYDGTTAQNKYLMVTCDPLVSFYITNNQTHEFVEERKFGSELVVNEFMKYLNNDLKDVESPFTKIAILFKIPAIGNRKIPVFIETAKKANQPIKFLGYSESNQQKYTVVDISRNDYDPIKVGSFKVTIRLKTELAK</sequence>
<dbReference type="NCBIfam" id="NF033570">
    <property type="entry name" value="FIB_Spiroplas"/>
    <property type="match status" value="1"/>
</dbReference>
<dbReference type="SUPFAM" id="SSF53167">
    <property type="entry name" value="Purine and uridine phosphorylases"/>
    <property type="match status" value="1"/>
</dbReference>
<name>A0A345Z3D9_9MOLU</name>
<dbReference type="GO" id="GO:0009116">
    <property type="term" value="P:nucleoside metabolic process"/>
    <property type="evidence" value="ECO:0007669"/>
    <property type="project" value="InterPro"/>
</dbReference>
<feature type="domain" description="Nucleoside phosphorylase" evidence="1">
    <location>
        <begin position="32"/>
        <end position="209"/>
    </location>
</feature>